<keyword evidence="3" id="KW-1185">Reference proteome</keyword>
<feature type="non-terminal residue" evidence="2">
    <location>
        <position position="257"/>
    </location>
</feature>
<sequence length="257" mass="26003">ADVQRQGRQGIPRESGSRDQGGSNSGPVLQGPSRGRPACLLYGDQEADTRPCVPCHDGEACEGYPTRREPRHKYRNPQVHDAGHDASQAAAGRIQGQARSCRRAPEGDTGQNQESGDPGDGEHERRSPAEDAYSGARGAHCRRRCGDAVPADTSRIAVRAASATAGAKASHPAASCSASAPGGAAATAAAAAVLRTAGPVHGVARATDRVSQQTERIGKGPRPSGARLPGAAGPAAADTATYAHGDAAAAASTDARG</sequence>
<feature type="compositionally biased region" description="Low complexity" evidence="1">
    <location>
        <begin position="86"/>
        <end position="99"/>
    </location>
</feature>
<reference evidence="2" key="1">
    <citation type="submission" date="2023-10" db="EMBL/GenBank/DDBJ databases">
        <authorList>
            <person name="Chen Y."/>
            <person name="Shah S."/>
            <person name="Dougan E. K."/>
            <person name="Thang M."/>
            <person name="Chan C."/>
        </authorList>
    </citation>
    <scope>NUCLEOTIDE SEQUENCE [LARGE SCALE GENOMIC DNA]</scope>
</reference>
<evidence type="ECO:0000313" key="3">
    <source>
        <dbReference type="Proteomes" id="UP001189429"/>
    </source>
</evidence>
<accession>A0ABN9UIC0</accession>
<organism evidence="2 3">
    <name type="scientific">Prorocentrum cordatum</name>
    <dbReference type="NCBI Taxonomy" id="2364126"/>
    <lineage>
        <taxon>Eukaryota</taxon>
        <taxon>Sar</taxon>
        <taxon>Alveolata</taxon>
        <taxon>Dinophyceae</taxon>
        <taxon>Prorocentrales</taxon>
        <taxon>Prorocentraceae</taxon>
        <taxon>Prorocentrum</taxon>
    </lineage>
</organism>
<evidence type="ECO:0000313" key="2">
    <source>
        <dbReference type="EMBL" id="CAK0859426.1"/>
    </source>
</evidence>
<comment type="caution">
    <text evidence="2">The sequence shown here is derived from an EMBL/GenBank/DDBJ whole genome shotgun (WGS) entry which is preliminary data.</text>
</comment>
<feature type="region of interest" description="Disordered" evidence="1">
    <location>
        <begin position="205"/>
        <end position="239"/>
    </location>
</feature>
<feature type="compositionally biased region" description="Basic and acidic residues" evidence="1">
    <location>
        <begin position="120"/>
        <end position="129"/>
    </location>
</feature>
<name>A0ABN9UIC0_9DINO</name>
<dbReference type="EMBL" id="CAUYUJ010015900">
    <property type="protein sequence ID" value="CAK0859426.1"/>
    <property type="molecule type" value="Genomic_DNA"/>
</dbReference>
<protein>
    <submittedName>
        <fullName evidence="2">Uncharacterized protein</fullName>
    </submittedName>
</protein>
<feature type="non-terminal residue" evidence="2">
    <location>
        <position position="1"/>
    </location>
</feature>
<gene>
    <name evidence="2" type="ORF">PCOR1329_LOCUS48799</name>
</gene>
<evidence type="ECO:0000256" key="1">
    <source>
        <dbReference type="SAM" id="MobiDB-lite"/>
    </source>
</evidence>
<proteinExistence type="predicted"/>
<dbReference type="Proteomes" id="UP001189429">
    <property type="component" value="Unassembled WGS sequence"/>
</dbReference>
<feature type="region of interest" description="Disordered" evidence="1">
    <location>
        <begin position="1"/>
        <end position="150"/>
    </location>
</feature>
<feature type="compositionally biased region" description="Low complexity" evidence="1">
    <location>
        <begin position="220"/>
        <end position="239"/>
    </location>
</feature>
<feature type="compositionally biased region" description="Polar residues" evidence="1">
    <location>
        <begin position="18"/>
        <end position="27"/>
    </location>
</feature>